<evidence type="ECO:0000259" key="2">
    <source>
        <dbReference type="PROSITE" id="PS51464"/>
    </source>
</evidence>
<dbReference type="InterPro" id="IPR005486">
    <property type="entry name" value="Glucokinase_regulatory_CS"/>
</dbReference>
<evidence type="ECO:0000313" key="4">
    <source>
        <dbReference type="Proteomes" id="UP000230750"/>
    </source>
</evidence>
<evidence type="ECO:0000313" key="3">
    <source>
        <dbReference type="EMBL" id="PIK46591.1"/>
    </source>
</evidence>
<dbReference type="GO" id="GO:0030246">
    <property type="term" value="F:carbohydrate binding"/>
    <property type="evidence" value="ECO:0007669"/>
    <property type="project" value="TreeGrafter"/>
</dbReference>
<dbReference type="GO" id="GO:1901135">
    <property type="term" value="P:carbohydrate derivative metabolic process"/>
    <property type="evidence" value="ECO:0007669"/>
    <property type="project" value="InterPro"/>
</dbReference>
<dbReference type="GO" id="GO:0009750">
    <property type="term" value="P:response to fructose"/>
    <property type="evidence" value="ECO:0007669"/>
    <property type="project" value="TreeGrafter"/>
</dbReference>
<gene>
    <name evidence="3" type="ORF">BSL78_16544</name>
</gene>
<dbReference type="Pfam" id="PF20741">
    <property type="entry name" value="GKRP-like_C"/>
    <property type="match status" value="1"/>
</dbReference>
<evidence type="ECO:0000256" key="1">
    <source>
        <dbReference type="ARBA" id="ARBA00023277"/>
    </source>
</evidence>
<dbReference type="Proteomes" id="UP000230750">
    <property type="component" value="Unassembled WGS sequence"/>
</dbReference>
<dbReference type="OrthoDB" id="311172at2759"/>
<dbReference type="EMBL" id="MRZV01000634">
    <property type="protein sequence ID" value="PIK46591.1"/>
    <property type="molecule type" value="Genomic_DNA"/>
</dbReference>
<keyword evidence="1" id="KW-0119">Carbohydrate metabolism</keyword>
<dbReference type="Gene3D" id="3.40.50.12620">
    <property type="match status" value="1"/>
</dbReference>
<dbReference type="InterPro" id="IPR001347">
    <property type="entry name" value="SIS_dom"/>
</dbReference>
<dbReference type="STRING" id="307972.A0A2G8KF15"/>
<keyword evidence="4" id="KW-1185">Reference proteome</keyword>
<dbReference type="GO" id="GO:0070095">
    <property type="term" value="F:fructose-6-phosphate binding"/>
    <property type="evidence" value="ECO:0007669"/>
    <property type="project" value="TreeGrafter"/>
</dbReference>
<dbReference type="PROSITE" id="PS01272">
    <property type="entry name" value="GCKR"/>
    <property type="match status" value="1"/>
</dbReference>
<dbReference type="Gene3D" id="1.10.8.1080">
    <property type="match status" value="1"/>
</dbReference>
<dbReference type="GO" id="GO:0016301">
    <property type="term" value="F:kinase activity"/>
    <property type="evidence" value="ECO:0007669"/>
    <property type="project" value="UniProtKB-KW"/>
</dbReference>
<dbReference type="PANTHER" id="PTHR10088">
    <property type="entry name" value="GLUCOKINASE REGULATORY PROTEIN"/>
    <property type="match status" value="1"/>
</dbReference>
<dbReference type="GO" id="GO:0005829">
    <property type="term" value="C:cytosol"/>
    <property type="evidence" value="ECO:0007669"/>
    <property type="project" value="TreeGrafter"/>
</dbReference>
<comment type="caution">
    <text evidence="3">The sequence shown here is derived from an EMBL/GenBank/DDBJ whole genome shotgun (WGS) entry which is preliminary data.</text>
</comment>
<dbReference type="GO" id="GO:0042593">
    <property type="term" value="P:glucose homeostasis"/>
    <property type="evidence" value="ECO:0007669"/>
    <property type="project" value="TreeGrafter"/>
</dbReference>
<dbReference type="Pfam" id="PF22645">
    <property type="entry name" value="GKRP_SIS_N"/>
    <property type="match status" value="1"/>
</dbReference>
<keyword evidence="3" id="KW-0808">Transferase</keyword>
<organism evidence="3 4">
    <name type="scientific">Stichopus japonicus</name>
    <name type="common">Sea cucumber</name>
    <dbReference type="NCBI Taxonomy" id="307972"/>
    <lineage>
        <taxon>Eukaryota</taxon>
        <taxon>Metazoa</taxon>
        <taxon>Echinodermata</taxon>
        <taxon>Eleutherozoa</taxon>
        <taxon>Echinozoa</taxon>
        <taxon>Holothuroidea</taxon>
        <taxon>Aspidochirotacea</taxon>
        <taxon>Aspidochirotida</taxon>
        <taxon>Stichopodidae</taxon>
        <taxon>Apostichopus</taxon>
    </lineage>
</organism>
<dbReference type="Gene3D" id="3.40.50.10490">
    <property type="entry name" value="Glucose-6-phosphate isomerase like protein, domain 1"/>
    <property type="match status" value="1"/>
</dbReference>
<proteinExistence type="predicted"/>
<dbReference type="GO" id="GO:0005654">
    <property type="term" value="C:nucleoplasm"/>
    <property type="evidence" value="ECO:0007669"/>
    <property type="project" value="TreeGrafter"/>
</dbReference>
<name>A0A2G8KF15_STIJA</name>
<keyword evidence="3" id="KW-0418">Kinase</keyword>
<protein>
    <submittedName>
        <fullName evidence="3">Putative glucokinase regulatory protein-like</fullName>
    </submittedName>
</protein>
<dbReference type="AlphaFoldDB" id="A0A2G8KF15"/>
<dbReference type="Pfam" id="PF22198">
    <property type="entry name" value="GKRP_SIS_2"/>
    <property type="match status" value="1"/>
</dbReference>
<dbReference type="PANTHER" id="PTHR10088:SF4">
    <property type="entry name" value="GLUCOKINASE REGULATORY PROTEIN"/>
    <property type="match status" value="1"/>
</dbReference>
<feature type="domain" description="SIS" evidence="2">
    <location>
        <begin position="302"/>
        <end position="486"/>
    </location>
</feature>
<dbReference type="GO" id="GO:0004857">
    <property type="term" value="F:enzyme inhibitor activity"/>
    <property type="evidence" value="ECO:0007669"/>
    <property type="project" value="TreeGrafter"/>
</dbReference>
<dbReference type="InterPro" id="IPR046348">
    <property type="entry name" value="SIS_dom_sf"/>
</dbReference>
<dbReference type="PROSITE" id="PS51464">
    <property type="entry name" value="SIS"/>
    <property type="match status" value="1"/>
</dbReference>
<dbReference type="GO" id="GO:0019899">
    <property type="term" value="F:enzyme binding"/>
    <property type="evidence" value="ECO:0007669"/>
    <property type="project" value="TreeGrafter"/>
</dbReference>
<reference evidence="3 4" key="1">
    <citation type="journal article" date="2017" name="PLoS Biol.">
        <title>The sea cucumber genome provides insights into morphological evolution and visceral regeneration.</title>
        <authorList>
            <person name="Zhang X."/>
            <person name="Sun L."/>
            <person name="Yuan J."/>
            <person name="Sun Y."/>
            <person name="Gao Y."/>
            <person name="Zhang L."/>
            <person name="Li S."/>
            <person name="Dai H."/>
            <person name="Hamel J.F."/>
            <person name="Liu C."/>
            <person name="Yu Y."/>
            <person name="Liu S."/>
            <person name="Lin W."/>
            <person name="Guo K."/>
            <person name="Jin S."/>
            <person name="Xu P."/>
            <person name="Storey K.B."/>
            <person name="Huan P."/>
            <person name="Zhang T."/>
            <person name="Zhou Y."/>
            <person name="Zhang J."/>
            <person name="Lin C."/>
            <person name="Li X."/>
            <person name="Xing L."/>
            <person name="Huo D."/>
            <person name="Sun M."/>
            <person name="Wang L."/>
            <person name="Mercier A."/>
            <person name="Li F."/>
            <person name="Yang H."/>
            <person name="Xiang J."/>
        </authorList>
    </citation>
    <scope>NUCLEOTIDE SEQUENCE [LARGE SCALE GENOMIC DNA]</scope>
    <source>
        <strain evidence="3">Shaxun</strain>
        <tissue evidence="3">Muscle</tissue>
    </source>
</reference>
<dbReference type="InterPro" id="IPR054017">
    <property type="entry name" value="GKRP_SIS_2"/>
</dbReference>
<sequence length="595" mass="66219">MDPYSYQWSGTGRVRWDLGVACCFNDIVSQISKCDLEIFKGWMDHENIFSDRILQALEDTIHKATQVFQNPTKSCLVMSGCGTSGRLGFYVSRDINKFLCRQGGLTACCDYLIAGGDIALLRSTEAQEDDPNLGRKVLDQLCAEKEYVLYIGITCGLSAAYVAGQIDHCLQNLDRFYPVLIGFNPLYQARDHQVENWNQTCASVFNRMQEAQSQNKAAILNPVIGPEPITGSSRMKGGTATKVLLDVIFQVSLHTVMGDTNRSSNNSSSRGTVKKLLNMYYKVLKDIPDRRQDDIAMVISAAGKSLNSNGHLYYLGKDHLGMLGLIDASECPPTYGSDFEDVRGFLQGGFSSWGNKEGDLGNSQNDISIEAFTKHNLLHLTANDTVILVGSSSVKEDDAELFNVWKEVKKTAATTVCLATNQSKSQVIDEGVNLQINLQIHWAQLEKYMEEFPTSLQQQIKNNLMQISTKQTLNMISTGAHILKGKVYHNYMIDLKLSNNKLFYRGISIIVKLLGVSEDKARNAILRSMYRMDDLTTDQTEAQISQHILNASNIPKVLPVTILLLGIKGCTIERALQTLTEYPAIRTAFQTLSKH</sequence>
<dbReference type="SUPFAM" id="SSF53697">
    <property type="entry name" value="SIS domain"/>
    <property type="match status" value="2"/>
</dbReference>
<dbReference type="InterPro" id="IPR040190">
    <property type="entry name" value="MURQ/GCKR"/>
</dbReference>
<accession>A0A2G8KF15</accession>